<evidence type="ECO:0000313" key="1">
    <source>
        <dbReference type="EMBL" id="MBC5849676.1"/>
    </source>
</evidence>
<name>A0A9X0R6E7_VIBME</name>
<protein>
    <submittedName>
        <fullName evidence="1">Uncharacterized protein</fullName>
    </submittedName>
</protein>
<keyword evidence="2" id="KW-1185">Reference proteome</keyword>
<accession>A0A9X0R6E7</accession>
<dbReference type="RefSeq" id="WP_187025126.1">
    <property type="nucleotide sequence ID" value="NZ_JACRUP010000001.1"/>
</dbReference>
<comment type="caution">
    <text evidence="1">The sequence shown here is derived from an EMBL/GenBank/DDBJ whole genome shotgun (WGS) entry which is preliminary data.</text>
</comment>
<dbReference type="EMBL" id="JACRUP010000001">
    <property type="protein sequence ID" value="MBC5849676.1"/>
    <property type="molecule type" value="Genomic_DNA"/>
</dbReference>
<reference evidence="1" key="1">
    <citation type="submission" date="2020-08" db="EMBL/GenBank/DDBJ databases">
        <title>Genome Sequencing and Pan-Genome Analysis of Migratory bird Vibrio Strains, Inner Mongolia.</title>
        <authorList>
            <person name="Zheng L."/>
        </authorList>
    </citation>
    <scope>NUCLEOTIDE SEQUENCE</scope>
    <source>
        <strain evidence="1">M13F</strain>
    </source>
</reference>
<sequence>MTRKHGSLSFSNIRSMRGKSLRTIIANPDKVPSYSGVYIWRYWPQPRSYTKSDLLDFLKKIILEFPVIEKELTIKNDSITYSRYALGYDCNNPFSSLGLTEKKITQLETLLENDEKIEPICNVFEMMLYMLPPLYIGKANIISDRINQHINRRSSKLLDKLDKVNISHGDVYISFIEDKLSLPDKDMSDLMEIIFQRVTNPVFTDRQG</sequence>
<evidence type="ECO:0000313" key="2">
    <source>
        <dbReference type="Proteomes" id="UP000615796"/>
    </source>
</evidence>
<proteinExistence type="predicted"/>
<gene>
    <name evidence="1" type="ORF">H8Q88_01710</name>
</gene>
<organism evidence="1 2">
    <name type="scientific">Vibrio metschnikovii</name>
    <dbReference type="NCBI Taxonomy" id="28172"/>
    <lineage>
        <taxon>Bacteria</taxon>
        <taxon>Pseudomonadati</taxon>
        <taxon>Pseudomonadota</taxon>
        <taxon>Gammaproteobacteria</taxon>
        <taxon>Vibrionales</taxon>
        <taxon>Vibrionaceae</taxon>
        <taxon>Vibrio</taxon>
    </lineage>
</organism>
<dbReference type="Proteomes" id="UP000615796">
    <property type="component" value="Unassembled WGS sequence"/>
</dbReference>
<dbReference type="AlphaFoldDB" id="A0A9X0R6E7"/>